<keyword evidence="2" id="KW-1185">Reference proteome</keyword>
<gene>
    <name evidence="1" type="ORF">GCM10007916_03690</name>
</gene>
<evidence type="ECO:0000313" key="2">
    <source>
        <dbReference type="Proteomes" id="UP001157353"/>
    </source>
</evidence>
<dbReference type="EMBL" id="BSPQ01000001">
    <property type="protein sequence ID" value="GLS89302.1"/>
    <property type="molecule type" value="Genomic_DNA"/>
</dbReference>
<dbReference type="Gene3D" id="2.60.120.260">
    <property type="entry name" value="Galactose-binding domain-like"/>
    <property type="match status" value="1"/>
</dbReference>
<evidence type="ECO:0000313" key="1">
    <source>
        <dbReference type="EMBL" id="GLS89302.1"/>
    </source>
</evidence>
<protein>
    <submittedName>
        <fullName evidence="1">Uncharacterized protein</fullName>
    </submittedName>
</protein>
<dbReference type="Proteomes" id="UP001157353">
    <property type="component" value="Unassembled WGS sequence"/>
</dbReference>
<name>A0ABQ6DW08_9GAMM</name>
<reference evidence="2" key="1">
    <citation type="journal article" date="2019" name="Int. J. Syst. Evol. Microbiol.">
        <title>The Global Catalogue of Microorganisms (GCM) 10K type strain sequencing project: providing services to taxonomists for standard genome sequencing and annotation.</title>
        <authorList>
            <consortium name="The Broad Institute Genomics Platform"/>
            <consortium name="The Broad Institute Genome Sequencing Center for Infectious Disease"/>
            <person name="Wu L."/>
            <person name="Ma J."/>
        </authorList>
    </citation>
    <scope>NUCLEOTIDE SEQUENCE [LARGE SCALE GENOMIC DNA]</scope>
    <source>
        <strain evidence="2">NBRC 103166</strain>
    </source>
</reference>
<proteinExistence type="predicted"/>
<organism evidence="1 2">
    <name type="scientific">Psychromonas marina</name>
    <dbReference type="NCBI Taxonomy" id="88364"/>
    <lineage>
        <taxon>Bacteria</taxon>
        <taxon>Pseudomonadati</taxon>
        <taxon>Pseudomonadota</taxon>
        <taxon>Gammaproteobacteria</taxon>
        <taxon>Alteromonadales</taxon>
        <taxon>Psychromonadaceae</taxon>
        <taxon>Psychromonas</taxon>
    </lineage>
</organism>
<sequence length="361" mass="40205">MGDNLLLNPGFEVNIDGWLLPTEAKIMAGSNTNQSSFLLMQATYIEDNGYNNQIQASQCVAIGNAEEFEVRADFNYQKSPIIAYGHRLNLVWYEGGKCDQGGQYGTYLQPKKTLGWQTLHDGSIKAALNAKSVQLTLVQNQRTSAIELSLLEKWWSELLSFFGFFYAPELAQGAWDNITLIPTKLVKNTPAELRFSSEYSLPRGDNYLKNPSFDSKAHWRVWHGGQWVANEEGTNHGALKTSLSSKTNSLGTGAFSQCINLGRGDVFETGIRFKADPESSQTGGGRIRVSWYQDLNCKGRYTTSGRHADPKVIEGWQELHVPELIPAKGARSVVVSVIKSIHGPGQHSAFWDDAYFRESKK</sequence>
<comment type="caution">
    <text evidence="1">The sequence shown here is derived from an EMBL/GenBank/DDBJ whole genome shotgun (WGS) entry which is preliminary data.</text>
</comment>
<accession>A0ABQ6DW08</accession>